<dbReference type="STRING" id="9545.ENSMNEP00000005734"/>
<evidence type="ECO:0000256" key="1">
    <source>
        <dbReference type="ARBA" id="ARBA00006421"/>
    </source>
</evidence>
<organism evidence="13 14">
    <name type="scientific">Macaca nemestrina</name>
    <name type="common">Pig-tailed macaque</name>
    <dbReference type="NCBI Taxonomy" id="9545"/>
    <lineage>
        <taxon>Eukaryota</taxon>
        <taxon>Metazoa</taxon>
        <taxon>Chordata</taxon>
        <taxon>Craniata</taxon>
        <taxon>Vertebrata</taxon>
        <taxon>Euteleostomi</taxon>
        <taxon>Mammalia</taxon>
        <taxon>Eutheria</taxon>
        <taxon>Euarchontoglires</taxon>
        <taxon>Primates</taxon>
        <taxon>Haplorrhini</taxon>
        <taxon>Catarrhini</taxon>
        <taxon>Cercopithecidae</taxon>
        <taxon>Cercopithecinae</taxon>
        <taxon>Macaca</taxon>
    </lineage>
</organism>
<dbReference type="Gene3D" id="3.30.50.10">
    <property type="entry name" value="Erythroid Transcription Factor GATA-1, subunit A"/>
    <property type="match status" value="1"/>
</dbReference>
<dbReference type="InterPro" id="IPR001628">
    <property type="entry name" value="Znf_hrmn_rcpt"/>
</dbReference>
<dbReference type="Proteomes" id="UP000233120">
    <property type="component" value="Unassembled WGS sequence"/>
</dbReference>
<keyword evidence="7" id="KW-0804">Transcription</keyword>
<dbReference type="PROSITE" id="PS51030">
    <property type="entry name" value="NUCLEAR_REC_DBD_2"/>
    <property type="match status" value="1"/>
</dbReference>
<dbReference type="Pfam" id="PF00104">
    <property type="entry name" value="Hormone_recep"/>
    <property type="match status" value="1"/>
</dbReference>
<keyword evidence="14" id="KW-1185">Reference proteome</keyword>
<evidence type="ECO:0000259" key="11">
    <source>
        <dbReference type="PROSITE" id="PS51030"/>
    </source>
</evidence>
<dbReference type="FunFam" id="1.10.565.10:FF:000003">
    <property type="entry name" value="Coup transcription factor 2 isoform 1"/>
    <property type="match status" value="1"/>
</dbReference>
<evidence type="ECO:0000256" key="10">
    <source>
        <dbReference type="SAM" id="MobiDB-lite"/>
    </source>
</evidence>
<feature type="domain" description="Nuclear receptor" evidence="11">
    <location>
        <begin position="91"/>
        <end position="146"/>
    </location>
</feature>
<dbReference type="SMART" id="SM00399">
    <property type="entry name" value="ZnF_C4"/>
    <property type="match status" value="1"/>
</dbReference>
<evidence type="ECO:0000256" key="9">
    <source>
        <dbReference type="ARBA" id="ARBA00023242"/>
    </source>
</evidence>
<dbReference type="SUPFAM" id="SSF48508">
    <property type="entry name" value="Nuclear receptor ligand-binding domain"/>
    <property type="match status" value="1"/>
</dbReference>
<evidence type="ECO:0000256" key="2">
    <source>
        <dbReference type="ARBA" id="ARBA00022723"/>
    </source>
</evidence>
<dbReference type="SUPFAM" id="SSF57716">
    <property type="entry name" value="Glucocorticoid receptor-like (DNA-binding domain)"/>
    <property type="match status" value="1"/>
</dbReference>
<evidence type="ECO:0000256" key="5">
    <source>
        <dbReference type="ARBA" id="ARBA00023015"/>
    </source>
</evidence>
<evidence type="ECO:0000256" key="4">
    <source>
        <dbReference type="ARBA" id="ARBA00022833"/>
    </source>
</evidence>
<keyword evidence="2" id="KW-0479">Metal-binding</keyword>
<evidence type="ECO:0000256" key="8">
    <source>
        <dbReference type="ARBA" id="ARBA00023170"/>
    </source>
</evidence>
<keyword evidence="5" id="KW-0805">Transcription regulation</keyword>
<evidence type="ECO:0000256" key="6">
    <source>
        <dbReference type="ARBA" id="ARBA00023125"/>
    </source>
</evidence>
<accession>A0A2K6B2U0</accession>
<dbReference type="InterPro" id="IPR000536">
    <property type="entry name" value="Nucl_hrmn_rcpt_lig-bd"/>
</dbReference>
<keyword evidence="6" id="KW-0238">DNA-binding</keyword>
<evidence type="ECO:0000256" key="3">
    <source>
        <dbReference type="ARBA" id="ARBA00022771"/>
    </source>
</evidence>
<reference evidence="13" key="1">
    <citation type="submission" date="2025-08" db="UniProtKB">
        <authorList>
            <consortium name="Ensembl"/>
        </authorList>
    </citation>
    <scope>IDENTIFICATION</scope>
</reference>
<evidence type="ECO:0000313" key="14">
    <source>
        <dbReference type="Proteomes" id="UP000233120"/>
    </source>
</evidence>
<reference evidence="13" key="2">
    <citation type="submission" date="2025-09" db="UniProtKB">
        <authorList>
            <consortium name="Ensembl"/>
        </authorList>
    </citation>
    <scope>IDENTIFICATION</scope>
</reference>
<dbReference type="PANTHER" id="PTHR24083">
    <property type="entry name" value="NUCLEAR HORMONE RECEPTOR"/>
    <property type="match status" value="1"/>
</dbReference>
<name>A0A2K6B2U0_MACNE</name>
<dbReference type="GeneTree" id="ENSGT00940000157876"/>
<dbReference type="PROSITE" id="PS51843">
    <property type="entry name" value="NR_LBD"/>
    <property type="match status" value="1"/>
</dbReference>
<sequence>RDPRERHVAGGNHAPQPRSAGGAAAAAAPASQQQRLGRAAHAADPGSPAPATPRHRGTSQAARFGPEPAAHRVRGVRGQVERQALRPIHLCDGCKSFFKRSVRRNLTYTCRANRNCPIDQPPPQPVPILPPQKCLKVGMRGEAVQRGRMPPTQPNPGQYALTNGDPLNGHCYLSGYISLLLRAEPYPTSRYGSQCMQPNNIMGIENICELAARLLFSAVEWARNIPFFPDLQITDQVSLLRLTWSELFVLNAAQCSMPLHVAPLLAAAGLHASPMSADRVVAFMDHIRIFQEQVEKLKALHVDSAEYSCLKAIVLFTSDACGLSDAAHIESLQEKSQCALEEYVRSQYPNQPSRFGKLLLRLPSLRTVSSSVIEQLFFVRLVGKTPIETLIRDMLLSGSSFNWPYMSIQCS</sequence>
<evidence type="ECO:0000313" key="13">
    <source>
        <dbReference type="Ensembl" id="ENSMNEP00000005734.1"/>
    </source>
</evidence>
<gene>
    <name evidence="13" type="primary">NR2F1</name>
</gene>
<dbReference type="GO" id="GO:0000978">
    <property type="term" value="F:RNA polymerase II cis-regulatory region sequence-specific DNA binding"/>
    <property type="evidence" value="ECO:0007669"/>
    <property type="project" value="Ensembl"/>
</dbReference>
<dbReference type="InterPro" id="IPR001723">
    <property type="entry name" value="Nuclear_hrmn_rcpt"/>
</dbReference>
<dbReference type="Bgee" id="ENSMNEG00000026061">
    <property type="expression patterns" value="Expressed in cerebellum and 9 other cell types or tissues"/>
</dbReference>
<dbReference type="PRINTS" id="PR00398">
    <property type="entry name" value="STRDHORMONER"/>
</dbReference>
<dbReference type="GO" id="GO:0005654">
    <property type="term" value="C:nucleoplasm"/>
    <property type="evidence" value="ECO:0007669"/>
    <property type="project" value="Ensembl"/>
</dbReference>
<evidence type="ECO:0000256" key="7">
    <source>
        <dbReference type="ARBA" id="ARBA00023163"/>
    </source>
</evidence>
<proteinExistence type="inferred from homology"/>
<dbReference type="Pfam" id="PF00105">
    <property type="entry name" value="zf-C4"/>
    <property type="match status" value="1"/>
</dbReference>
<dbReference type="Ensembl" id="ENSMNET00000028546.1">
    <property type="protein sequence ID" value="ENSMNEP00000005734.1"/>
    <property type="gene ID" value="ENSMNEG00000026061.1"/>
</dbReference>
<dbReference type="InterPro" id="IPR013088">
    <property type="entry name" value="Znf_NHR/GATA"/>
</dbReference>
<feature type="region of interest" description="Disordered" evidence="10">
    <location>
        <begin position="1"/>
        <end position="78"/>
    </location>
</feature>
<keyword evidence="4" id="KW-0862">Zinc</keyword>
<dbReference type="GO" id="GO:0005829">
    <property type="term" value="C:cytosol"/>
    <property type="evidence" value="ECO:0007669"/>
    <property type="project" value="Ensembl"/>
</dbReference>
<keyword evidence="9" id="KW-0539">Nucleus</keyword>
<keyword evidence="3" id="KW-0863">Zinc-finger</keyword>
<dbReference type="GO" id="GO:0008270">
    <property type="term" value="F:zinc ion binding"/>
    <property type="evidence" value="ECO:0007669"/>
    <property type="project" value="UniProtKB-KW"/>
</dbReference>
<dbReference type="Gene3D" id="1.10.565.10">
    <property type="entry name" value="Retinoid X Receptor"/>
    <property type="match status" value="1"/>
</dbReference>
<keyword evidence="8" id="KW-0675">Receptor</keyword>
<dbReference type="SMART" id="SM00430">
    <property type="entry name" value="HOLI"/>
    <property type="match status" value="1"/>
</dbReference>
<dbReference type="CDD" id="cd06948">
    <property type="entry name" value="NR_LBD_COUP-TF"/>
    <property type="match status" value="1"/>
</dbReference>
<dbReference type="InterPro" id="IPR050274">
    <property type="entry name" value="Nuclear_hormone_rcpt_NR2"/>
</dbReference>
<dbReference type="PRINTS" id="PR01282">
    <property type="entry name" value="COUPTNFACTOR"/>
</dbReference>
<protein>
    <submittedName>
        <fullName evidence="13">Nuclear receptor subfamily 2 group F member 1</fullName>
    </submittedName>
</protein>
<dbReference type="OMA" id="QWKEEHR"/>
<feature type="domain" description="NR LBD" evidence="12">
    <location>
        <begin position="172"/>
        <end position="398"/>
    </location>
</feature>
<comment type="similarity">
    <text evidence="1">Belongs to the nuclear hormone receptor family. NR2 subfamily.</text>
</comment>
<dbReference type="GO" id="GO:0001227">
    <property type="term" value="F:DNA-binding transcription repressor activity, RNA polymerase II-specific"/>
    <property type="evidence" value="ECO:0007669"/>
    <property type="project" value="Ensembl"/>
</dbReference>
<dbReference type="InterPro" id="IPR035500">
    <property type="entry name" value="NHR-like_dom_sf"/>
</dbReference>
<feature type="compositionally biased region" description="Low complexity" evidence="10">
    <location>
        <begin position="14"/>
        <end position="35"/>
    </location>
</feature>
<dbReference type="AlphaFoldDB" id="A0A2K6B2U0"/>
<evidence type="ECO:0000259" key="12">
    <source>
        <dbReference type="PROSITE" id="PS51843"/>
    </source>
</evidence>